<dbReference type="CDD" id="cd06261">
    <property type="entry name" value="TM_PBP2"/>
    <property type="match status" value="2"/>
</dbReference>
<feature type="transmembrane region" description="Helical" evidence="8">
    <location>
        <begin position="313"/>
        <end position="336"/>
    </location>
</feature>
<protein>
    <submittedName>
        <fullName evidence="10">ABC transporter permease</fullName>
    </submittedName>
</protein>
<keyword evidence="4" id="KW-0997">Cell inner membrane</keyword>
<feature type="transmembrane region" description="Helical" evidence="8">
    <location>
        <begin position="115"/>
        <end position="134"/>
    </location>
</feature>
<feature type="transmembrane region" description="Helical" evidence="8">
    <location>
        <begin position="544"/>
        <end position="563"/>
    </location>
</feature>
<name>A0ABV7D8L6_9PROT</name>
<feature type="transmembrane region" description="Helical" evidence="8">
    <location>
        <begin position="416"/>
        <end position="436"/>
    </location>
</feature>
<dbReference type="EMBL" id="JBHRSL010000014">
    <property type="protein sequence ID" value="MFC3053240.1"/>
    <property type="molecule type" value="Genomic_DNA"/>
</dbReference>
<feature type="domain" description="ABC transmembrane type-1" evidence="9">
    <location>
        <begin position="371"/>
        <end position="563"/>
    </location>
</feature>
<dbReference type="SUPFAM" id="SSF161098">
    <property type="entry name" value="MetI-like"/>
    <property type="match status" value="2"/>
</dbReference>
<evidence type="ECO:0000313" key="11">
    <source>
        <dbReference type="Proteomes" id="UP001595444"/>
    </source>
</evidence>
<evidence type="ECO:0000256" key="2">
    <source>
        <dbReference type="ARBA" id="ARBA00022448"/>
    </source>
</evidence>
<feature type="transmembrane region" description="Helical" evidence="8">
    <location>
        <begin position="75"/>
        <end position="103"/>
    </location>
</feature>
<evidence type="ECO:0000256" key="5">
    <source>
        <dbReference type="ARBA" id="ARBA00022692"/>
    </source>
</evidence>
<comment type="similarity">
    <text evidence="8">Belongs to the binding-protein-dependent transport system permease family.</text>
</comment>
<feature type="transmembrane region" description="Helical" evidence="8">
    <location>
        <begin position="443"/>
        <end position="466"/>
    </location>
</feature>
<dbReference type="PROSITE" id="PS50928">
    <property type="entry name" value="ABC_TM1"/>
    <property type="match status" value="2"/>
</dbReference>
<keyword evidence="6 8" id="KW-1133">Transmembrane helix</keyword>
<organism evidence="10 11">
    <name type="scientific">Kordiimonas pumila</name>
    <dbReference type="NCBI Taxonomy" id="2161677"/>
    <lineage>
        <taxon>Bacteria</taxon>
        <taxon>Pseudomonadati</taxon>
        <taxon>Pseudomonadota</taxon>
        <taxon>Alphaproteobacteria</taxon>
        <taxon>Kordiimonadales</taxon>
        <taxon>Kordiimonadaceae</taxon>
        <taxon>Kordiimonas</taxon>
    </lineage>
</organism>
<dbReference type="InterPro" id="IPR000515">
    <property type="entry name" value="MetI-like"/>
</dbReference>
<dbReference type="RefSeq" id="WP_228073697.1">
    <property type="nucleotide sequence ID" value="NZ_CP061205.1"/>
</dbReference>
<evidence type="ECO:0000256" key="8">
    <source>
        <dbReference type="RuleBase" id="RU363032"/>
    </source>
</evidence>
<feature type="transmembrane region" description="Helical" evidence="8">
    <location>
        <begin position="215"/>
        <end position="242"/>
    </location>
</feature>
<comment type="subcellular location">
    <subcellularLocation>
        <location evidence="1">Cell inner membrane</location>
        <topology evidence="1">Multi-pass membrane protein</topology>
    </subcellularLocation>
    <subcellularLocation>
        <location evidence="8">Cell membrane</location>
        <topology evidence="8">Multi-pass membrane protein</topology>
    </subcellularLocation>
</comment>
<evidence type="ECO:0000256" key="4">
    <source>
        <dbReference type="ARBA" id="ARBA00022519"/>
    </source>
</evidence>
<accession>A0ABV7D8L6</accession>
<gene>
    <name evidence="10" type="ORF">ACFOKA_15120</name>
</gene>
<dbReference type="InterPro" id="IPR035906">
    <property type="entry name" value="MetI-like_sf"/>
</dbReference>
<evidence type="ECO:0000259" key="9">
    <source>
        <dbReference type="PROSITE" id="PS50928"/>
    </source>
</evidence>
<keyword evidence="2 8" id="KW-0813">Transport</keyword>
<feature type="transmembrane region" description="Helical" evidence="8">
    <location>
        <begin position="491"/>
        <end position="512"/>
    </location>
</feature>
<feature type="transmembrane region" description="Helical" evidence="8">
    <location>
        <begin position="374"/>
        <end position="396"/>
    </location>
</feature>
<dbReference type="Proteomes" id="UP001595444">
    <property type="component" value="Unassembled WGS sequence"/>
</dbReference>
<dbReference type="Gene3D" id="1.10.3720.10">
    <property type="entry name" value="MetI-like"/>
    <property type="match status" value="2"/>
</dbReference>
<feature type="transmembrane region" description="Helical" evidence="8">
    <location>
        <begin position="21"/>
        <end position="43"/>
    </location>
</feature>
<feature type="transmembrane region" description="Helical" evidence="8">
    <location>
        <begin position="154"/>
        <end position="178"/>
    </location>
</feature>
<evidence type="ECO:0000256" key="6">
    <source>
        <dbReference type="ARBA" id="ARBA00022989"/>
    </source>
</evidence>
<keyword evidence="5 8" id="KW-0812">Transmembrane</keyword>
<evidence type="ECO:0000256" key="1">
    <source>
        <dbReference type="ARBA" id="ARBA00004429"/>
    </source>
</evidence>
<feature type="transmembrane region" description="Helical" evidence="8">
    <location>
        <begin position="262"/>
        <end position="282"/>
    </location>
</feature>
<proteinExistence type="inferred from homology"/>
<comment type="caution">
    <text evidence="10">The sequence shown here is derived from an EMBL/GenBank/DDBJ whole genome shotgun (WGS) entry which is preliminary data.</text>
</comment>
<keyword evidence="11" id="KW-1185">Reference proteome</keyword>
<reference evidence="11" key="1">
    <citation type="journal article" date="2019" name="Int. J. Syst. Evol. Microbiol.">
        <title>The Global Catalogue of Microorganisms (GCM) 10K type strain sequencing project: providing services to taxonomists for standard genome sequencing and annotation.</title>
        <authorList>
            <consortium name="The Broad Institute Genomics Platform"/>
            <consortium name="The Broad Institute Genome Sequencing Center for Infectious Disease"/>
            <person name="Wu L."/>
            <person name="Ma J."/>
        </authorList>
    </citation>
    <scope>NUCLEOTIDE SEQUENCE [LARGE SCALE GENOMIC DNA]</scope>
    <source>
        <strain evidence="11">KCTC 62164</strain>
    </source>
</reference>
<dbReference type="PANTHER" id="PTHR43357">
    <property type="entry name" value="INNER MEMBRANE ABC TRANSPORTER PERMEASE PROTEIN YDCV"/>
    <property type="match status" value="1"/>
</dbReference>
<keyword evidence="3" id="KW-1003">Cell membrane</keyword>
<feature type="domain" description="ABC transmembrane type-1" evidence="9">
    <location>
        <begin position="76"/>
        <end position="283"/>
    </location>
</feature>
<evidence type="ECO:0000256" key="3">
    <source>
        <dbReference type="ARBA" id="ARBA00022475"/>
    </source>
</evidence>
<evidence type="ECO:0000313" key="10">
    <source>
        <dbReference type="EMBL" id="MFC3053240.1"/>
    </source>
</evidence>
<sequence length="573" mass="62244">MTMPALDAGGSNAALISRAKAIQYSVAAVTVILVAMPLIPILYQSLLSKPIYDDAAVFTFANFTRLFSNPKFYEALWNSVLLSTVTTIIAGIVGITTAVFIGRTNLPFKRVFGEVVLWPMYISHLVLAFGWFIMYGPSGYVTLLVKGLIGTDPWNLYSIAGMALVAGAAQAPMVHLFCASSVARADASLEDAARTIGAGPFTVLRRVTIPLMRPAIIYSAMLNFIGCLEMLSVPLILGSPVGKDFFTTFLYLEGYSGSSPDYGLIGAAAFFLLVLISILIFFQNKLLKNAGRFVTVKGKATRPKLFNLGKYKYVVAGVLCVYFFFTLFVTVGGLGLRSVTTFLTPLLSPWELLTTDNFALIFEYDAYKRSISNSLIVASVGAAIAVLFVGLLTVVIHRSGFKFRKGLEFVALYPRAVPGIVAGIGFFWGMLLFPFLDPLHGTIWILILAFTMRTIPTAFGAISPALMQLSKDLDQSARSIGADWWTTVRKVVLPLLKPALFGAYVMLFLSFLKEYASAAFLFSSGSEIIGTTMLQFWVNGDTGPVSALAVLQIIITIGFVTFARKMLGVKAYG</sequence>
<dbReference type="PANTHER" id="PTHR43357:SF4">
    <property type="entry name" value="INNER MEMBRANE ABC TRANSPORTER PERMEASE PROTEIN YDCV"/>
    <property type="match status" value="1"/>
</dbReference>
<keyword evidence="7 8" id="KW-0472">Membrane</keyword>
<evidence type="ECO:0000256" key="7">
    <source>
        <dbReference type="ARBA" id="ARBA00023136"/>
    </source>
</evidence>
<dbReference type="Pfam" id="PF00528">
    <property type="entry name" value="BPD_transp_1"/>
    <property type="match status" value="2"/>
</dbReference>